<accession>A0ABU0MDN2</accession>
<feature type="region of interest" description="Disordered" evidence="1">
    <location>
        <begin position="393"/>
        <end position="417"/>
    </location>
</feature>
<dbReference type="CDD" id="cd03801">
    <property type="entry name" value="GT4_PimA-like"/>
    <property type="match status" value="1"/>
</dbReference>
<dbReference type="Proteomes" id="UP001244552">
    <property type="component" value="Unassembled WGS sequence"/>
</dbReference>
<evidence type="ECO:0000313" key="3">
    <source>
        <dbReference type="EMBL" id="MDQ0531545.1"/>
    </source>
</evidence>
<evidence type="ECO:0000313" key="4">
    <source>
        <dbReference type="Proteomes" id="UP001244552"/>
    </source>
</evidence>
<dbReference type="PANTHER" id="PTHR12526">
    <property type="entry name" value="GLYCOSYLTRANSFERASE"/>
    <property type="match status" value="1"/>
</dbReference>
<gene>
    <name evidence="3" type="ORF">QO018_000377</name>
</gene>
<name>A0ABU0MDN2_9PROT</name>
<feature type="domain" description="Glycosyl transferase family 1" evidence="2">
    <location>
        <begin position="200"/>
        <end position="354"/>
    </location>
</feature>
<keyword evidence="4" id="KW-1185">Reference proteome</keyword>
<evidence type="ECO:0000259" key="2">
    <source>
        <dbReference type="Pfam" id="PF00534"/>
    </source>
</evidence>
<dbReference type="EMBL" id="JAUSVU010000001">
    <property type="protein sequence ID" value="MDQ0531545.1"/>
    <property type="molecule type" value="Genomic_DNA"/>
</dbReference>
<evidence type="ECO:0000256" key="1">
    <source>
        <dbReference type="SAM" id="MobiDB-lite"/>
    </source>
</evidence>
<dbReference type="InterPro" id="IPR001296">
    <property type="entry name" value="Glyco_trans_1"/>
</dbReference>
<dbReference type="RefSeq" id="WP_209977684.1">
    <property type="nucleotide sequence ID" value="NZ_JAGINO010000001.1"/>
</dbReference>
<dbReference type="SUPFAM" id="SSF53756">
    <property type="entry name" value="UDP-Glycosyltransferase/glycogen phosphorylase"/>
    <property type="match status" value="1"/>
</dbReference>
<protein>
    <submittedName>
        <fullName evidence="3">Glycosyltransferase involved in cell wall biosynthesis</fullName>
    </submittedName>
</protein>
<organism evidence="3 4">
    <name type="scientific">Azospirillum picis</name>
    <dbReference type="NCBI Taxonomy" id="488438"/>
    <lineage>
        <taxon>Bacteria</taxon>
        <taxon>Pseudomonadati</taxon>
        <taxon>Pseudomonadota</taxon>
        <taxon>Alphaproteobacteria</taxon>
        <taxon>Rhodospirillales</taxon>
        <taxon>Azospirillaceae</taxon>
        <taxon>Azospirillum</taxon>
    </lineage>
</organism>
<dbReference type="Gene3D" id="3.40.50.2000">
    <property type="entry name" value="Glycogen Phosphorylase B"/>
    <property type="match status" value="1"/>
</dbReference>
<reference evidence="3 4" key="1">
    <citation type="submission" date="2023-07" db="EMBL/GenBank/DDBJ databases">
        <title>Genomic Encyclopedia of Type Strains, Phase IV (KMG-IV): sequencing the most valuable type-strain genomes for metagenomic binning, comparative biology and taxonomic classification.</title>
        <authorList>
            <person name="Goeker M."/>
        </authorList>
    </citation>
    <scope>NUCLEOTIDE SEQUENCE [LARGE SCALE GENOMIC DNA]</scope>
    <source>
        <strain evidence="3 4">DSM 19922</strain>
    </source>
</reference>
<comment type="caution">
    <text evidence="3">The sequence shown here is derived from an EMBL/GenBank/DDBJ whole genome shotgun (WGS) entry which is preliminary data.</text>
</comment>
<dbReference type="Pfam" id="PF00534">
    <property type="entry name" value="Glycos_transf_1"/>
    <property type="match status" value="1"/>
</dbReference>
<sequence length="417" mass="45979">MKKPALVFSWEMFGPYHMDRLEAVGRRLGHVYDVIGLEVGSKSHTYAWDSTGTGQNFRKITLFPGQSKADLSKAQVYRALLRECRKADARYVFLCHYEDPDVFALALTMRLSGRKVINMNASKYDDKPRILWREMIKSIFYSPYQAGIGGSRRTLDYFRLLGLPKERLYIGYDTLSLDRIRRLSGMEPAPGGVPFADRHFTIIARFVPKKNLFRAIEAYDIYRRLAGPSARPLHLCGSGPLEAELRADVARRGLDGAVIFRGFLQEKGIAETLGSTLCLLLPSLEEQFGLVVNEALAMGVPTILSDQCGARDVLVRAGLNGHIVEPDNPEGLARYMLSVAADEEEWRRLSLNGRPFQALADASFFAESVEKAVVALGGPKAERSAYPGAEGEFASDYSAAPEGGRTGRSAGAALSGS</sequence>
<proteinExistence type="predicted"/>